<dbReference type="EMBL" id="AAZO01002057">
    <property type="status" value="NOT_ANNOTATED_CDS"/>
    <property type="molecule type" value="Genomic_DNA"/>
</dbReference>
<gene>
    <name evidence="2" type="primary">8236807</name>
    <name evidence="1" type="ORF">Phum_PHUM177370</name>
</gene>
<dbReference type="InParanoid" id="E0VGA8"/>
<evidence type="ECO:0000313" key="1">
    <source>
        <dbReference type="EMBL" id="EEB12414.1"/>
    </source>
</evidence>
<evidence type="ECO:0000313" key="2">
    <source>
        <dbReference type="EnsemblMetazoa" id="PHUM177370-PA"/>
    </source>
</evidence>
<reference evidence="1" key="1">
    <citation type="submission" date="2007-04" db="EMBL/GenBank/DDBJ databases">
        <title>Annotation of Pediculus humanus corporis strain USDA.</title>
        <authorList>
            <person name="Kirkness E."/>
            <person name="Hannick L."/>
            <person name="Hass B."/>
            <person name="Bruggner R."/>
            <person name="Lawson D."/>
            <person name="Bidwell S."/>
            <person name="Joardar V."/>
            <person name="Caler E."/>
            <person name="Walenz B."/>
            <person name="Inman J."/>
            <person name="Schobel S."/>
            <person name="Galinsky K."/>
            <person name="Amedeo P."/>
            <person name="Strausberg R."/>
        </authorList>
    </citation>
    <scope>NUCLEOTIDE SEQUENCE</scope>
    <source>
        <strain evidence="1">USDA</strain>
    </source>
</reference>
<dbReference type="CTD" id="8236807"/>
<protein>
    <submittedName>
        <fullName evidence="1 2">Uncharacterized protein</fullName>
    </submittedName>
</protein>
<keyword evidence="3" id="KW-1185">Reference proteome</keyword>
<dbReference type="Proteomes" id="UP000009046">
    <property type="component" value="Unassembled WGS sequence"/>
</dbReference>
<proteinExistence type="predicted"/>
<name>E0VGA8_PEDHC</name>
<reference evidence="1" key="2">
    <citation type="submission" date="2007-04" db="EMBL/GenBank/DDBJ databases">
        <title>The genome of the human body louse.</title>
        <authorList>
            <consortium name="The Human Body Louse Genome Consortium"/>
            <person name="Kirkness E."/>
            <person name="Walenz B."/>
            <person name="Hass B."/>
            <person name="Bruggner R."/>
            <person name="Strausberg R."/>
        </authorList>
    </citation>
    <scope>NUCLEOTIDE SEQUENCE</scope>
    <source>
        <strain evidence="1">USDA</strain>
    </source>
</reference>
<accession>E0VGA8</accession>
<sequence length="58" mass="6860">MTPEYYATGFKILDVYKSEVDFSEGRSLFFLIDPKQEDKWGNLRTRIPYGEEITAYET</sequence>
<dbReference type="HOGENOM" id="CLU_2981450_0_0_1"/>
<evidence type="ECO:0000313" key="3">
    <source>
        <dbReference type="Proteomes" id="UP000009046"/>
    </source>
</evidence>
<dbReference type="AlphaFoldDB" id="E0VGA8"/>
<dbReference type="KEGG" id="phu:Phum_PHUM177370"/>
<dbReference type="VEuPathDB" id="VectorBase:PHUM177370"/>
<dbReference type="RefSeq" id="XP_002425152.1">
    <property type="nucleotide sequence ID" value="XM_002425107.1"/>
</dbReference>
<dbReference type="GeneID" id="8236807"/>
<dbReference type="EnsemblMetazoa" id="PHUM177370-RA">
    <property type="protein sequence ID" value="PHUM177370-PA"/>
    <property type="gene ID" value="PHUM177370"/>
</dbReference>
<reference evidence="2" key="3">
    <citation type="submission" date="2021-02" db="UniProtKB">
        <authorList>
            <consortium name="EnsemblMetazoa"/>
        </authorList>
    </citation>
    <scope>IDENTIFICATION</scope>
    <source>
        <strain evidence="2">USDA</strain>
    </source>
</reference>
<organism>
    <name type="scientific">Pediculus humanus subsp. corporis</name>
    <name type="common">Body louse</name>
    <dbReference type="NCBI Taxonomy" id="121224"/>
    <lineage>
        <taxon>Eukaryota</taxon>
        <taxon>Metazoa</taxon>
        <taxon>Ecdysozoa</taxon>
        <taxon>Arthropoda</taxon>
        <taxon>Hexapoda</taxon>
        <taxon>Insecta</taxon>
        <taxon>Pterygota</taxon>
        <taxon>Neoptera</taxon>
        <taxon>Paraneoptera</taxon>
        <taxon>Psocodea</taxon>
        <taxon>Troctomorpha</taxon>
        <taxon>Phthiraptera</taxon>
        <taxon>Anoplura</taxon>
        <taxon>Pediculidae</taxon>
        <taxon>Pediculus</taxon>
    </lineage>
</organism>
<dbReference type="EMBL" id="DS235135">
    <property type="protein sequence ID" value="EEB12414.1"/>
    <property type="molecule type" value="Genomic_DNA"/>
</dbReference>